<dbReference type="AlphaFoldDB" id="A0A4C1VLD0"/>
<dbReference type="Proteomes" id="UP000299102">
    <property type="component" value="Unassembled WGS sequence"/>
</dbReference>
<gene>
    <name evidence="2" type="ORF">EVAR_27862_1</name>
</gene>
<organism evidence="2 3">
    <name type="scientific">Eumeta variegata</name>
    <name type="common">Bagworm moth</name>
    <name type="synonym">Eumeta japonica</name>
    <dbReference type="NCBI Taxonomy" id="151549"/>
    <lineage>
        <taxon>Eukaryota</taxon>
        <taxon>Metazoa</taxon>
        <taxon>Ecdysozoa</taxon>
        <taxon>Arthropoda</taxon>
        <taxon>Hexapoda</taxon>
        <taxon>Insecta</taxon>
        <taxon>Pterygota</taxon>
        <taxon>Neoptera</taxon>
        <taxon>Endopterygota</taxon>
        <taxon>Lepidoptera</taxon>
        <taxon>Glossata</taxon>
        <taxon>Ditrysia</taxon>
        <taxon>Tineoidea</taxon>
        <taxon>Psychidae</taxon>
        <taxon>Oiketicinae</taxon>
        <taxon>Eumeta</taxon>
    </lineage>
</organism>
<evidence type="ECO:0000256" key="1">
    <source>
        <dbReference type="SAM" id="MobiDB-lite"/>
    </source>
</evidence>
<proteinExistence type="predicted"/>
<dbReference type="EMBL" id="BGZK01000352">
    <property type="protein sequence ID" value="GBP38674.1"/>
    <property type="molecule type" value="Genomic_DNA"/>
</dbReference>
<reference evidence="2 3" key="1">
    <citation type="journal article" date="2019" name="Commun. Biol.">
        <title>The bagworm genome reveals a unique fibroin gene that provides high tensile strength.</title>
        <authorList>
            <person name="Kono N."/>
            <person name="Nakamura H."/>
            <person name="Ohtoshi R."/>
            <person name="Tomita M."/>
            <person name="Numata K."/>
            <person name="Arakawa K."/>
        </authorList>
    </citation>
    <scope>NUCLEOTIDE SEQUENCE [LARGE SCALE GENOMIC DNA]</scope>
</reference>
<feature type="compositionally biased region" description="Low complexity" evidence="1">
    <location>
        <begin position="82"/>
        <end position="94"/>
    </location>
</feature>
<comment type="caution">
    <text evidence="2">The sequence shown here is derived from an EMBL/GenBank/DDBJ whole genome shotgun (WGS) entry which is preliminary data.</text>
</comment>
<evidence type="ECO:0000313" key="3">
    <source>
        <dbReference type="Proteomes" id="UP000299102"/>
    </source>
</evidence>
<protein>
    <submittedName>
        <fullName evidence="2">Uncharacterized protein</fullName>
    </submittedName>
</protein>
<sequence length="104" mass="11527">MDPQVDTFSHERIALPACAPQENLGNDYRRNSCVIIAPARAALRTDNVANCGAVNERDWKNLKFYRREIDAFASAATLYRPSRSGCARARSSGAPPAPTHLLRR</sequence>
<feature type="region of interest" description="Disordered" evidence="1">
    <location>
        <begin position="82"/>
        <end position="104"/>
    </location>
</feature>
<name>A0A4C1VLD0_EUMVA</name>
<evidence type="ECO:0000313" key="2">
    <source>
        <dbReference type="EMBL" id="GBP38674.1"/>
    </source>
</evidence>
<keyword evidence="3" id="KW-1185">Reference proteome</keyword>
<accession>A0A4C1VLD0</accession>